<protein>
    <recommendedName>
        <fullName evidence="3">Replication-associated protein</fullName>
    </recommendedName>
</protein>
<comment type="caution">
    <text evidence="1">The sequence shown here is derived from an EMBL/GenBank/DDBJ whole genome shotgun (WGS) entry which is preliminary data.</text>
</comment>
<sequence>MNTFNSEDYESLESVSRILEKISQSAPDTLPENFFEDLNPLNNFTANEIDDSFDLDEFISNFELPVDQSHLMDPSLNNHLQQTSQVQGTSIRPKKINGKQLLLTYEGLDMPPKEAIKLLKTKVDVEKYAAVLNEIRPGDFSLVVYVNLKKTINTTNFTRFILRNTEPIISTVKSKVGIYKEYFSSESVYTDIVHAKIQTELGPNVRLLKAQSVDEAVDFAKSVDSLAGKFFNDPQGFKRKFKEATSDQIAKKDPNMRFVKIPNIDIWRGQKKSLWLYGKSHLGKTNFAKSLFERPLLVSEMEDLRKFHNHDGIIFDDMNFKDLPEGKTTHILDLEHERSFKGRYKNVTTPADIKKVFTSNTPIFKDEEGARNRIHLLRINFDLRILNDNDPTEIEMLDTTLRDSDFL</sequence>
<name>A0A1R0GYH8_9FUNG</name>
<evidence type="ECO:0000313" key="2">
    <source>
        <dbReference type="Proteomes" id="UP000187455"/>
    </source>
</evidence>
<organism evidence="1 2">
    <name type="scientific">Smittium mucronatum</name>
    <dbReference type="NCBI Taxonomy" id="133383"/>
    <lineage>
        <taxon>Eukaryota</taxon>
        <taxon>Fungi</taxon>
        <taxon>Fungi incertae sedis</taxon>
        <taxon>Zoopagomycota</taxon>
        <taxon>Kickxellomycotina</taxon>
        <taxon>Harpellomycetes</taxon>
        <taxon>Harpellales</taxon>
        <taxon>Legeriomycetaceae</taxon>
        <taxon>Smittium</taxon>
    </lineage>
</organism>
<accession>A0A1R0GYH8</accession>
<keyword evidence="2" id="KW-1185">Reference proteome</keyword>
<evidence type="ECO:0000313" key="1">
    <source>
        <dbReference type="EMBL" id="OLY81937.1"/>
    </source>
</evidence>
<evidence type="ECO:0008006" key="3">
    <source>
        <dbReference type="Google" id="ProtNLM"/>
    </source>
</evidence>
<dbReference type="OrthoDB" id="2376526at2759"/>
<gene>
    <name evidence="1" type="ORF">AYI68_g3951</name>
</gene>
<dbReference type="EMBL" id="LSSL01002066">
    <property type="protein sequence ID" value="OLY81937.1"/>
    <property type="molecule type" value="Genomic_DNA"/>
</dbReference>
<dbReference type="Proteomes" id="UP000187455">
    <property type="component" value="Unassembled WGS sequence"/>
</dbReference>
<proteinExistence type="predicted"/>
<dbReference type="AlphaFoldDB" id="A0A1R0GYH8"/>
<reference evidence="1 2" key="1">
    <citation type="journal article" date="2016" name="Mol. Biol. Evol.">
        <title>Genome-Wide Survey of Gut Fungi (Harpellales) Reveals the First Horizontally Transferred Ubiquitin Gene from a Mosquito Host.</title>
        <authorList>
            <person name="Wang Y."/>
            <person name="White M.M."/>
            <person name="Kvist S."/>
            <person name="Moncalvo J.M."/>
        </authorList>
    </citation>
    <scope>NUCLEOTIDE SEQUENCE [LARGE SCALE GENOMIC DNA]</scope>
    <source>
        <strain evidence="1 2">ALG-7-W6</strain>
    </source>
</reference>